<gene>
    <name evidence="6" type="ORF">G7070_08890</name>
</gene>
<dbReference type="GO" id="GO:0000976">
    <property type="term" value="F:transcription cis-regulatory region binding"/>
    <property type="evidence" value="ECO:0007669"/>
    <property type="project" value="TreeGrafter"/>
</dbReference>
<dbReference type="PANTHER" id="PTHR30146:SF109">
    <property type="entry name" value="HTH-TYPE TRANSCRIPTIONAL REGULATOR GALS"/>
    <property type="match status" value="1"/>
</dbReference>
<dbReference type="PANTHER" id="PTHR30146">
    <property type="entry name" value="LACI-RELATED TRANSCRIPTIONAL REPRESSOR"/>
    <property type="match status" value="1"/>
</dbReference>
<sequence>MAGPLAAAGLTPHPSDVVHSDFTRDGGRRAARDLLADDTITAIIASSDTQSIGLLAEAHAQGRRVPDDLSVVAFDGTEVSRYARPALTAIEQPIEALAAGALGLVLASLADPDRPAEHIALPSNLAIRASTGTPRTIPG</sequence>
<accession>A0A6G7YAZ2</accession>
<dbReference type="GO" id="GO:0003700">
    <property type="term" value="F:DNA-binding transcription factor activity"/>
    <property type="evidence" value="ECO:0007669"/>
    <property type="project" value="TreeGrafter"/>
</dbReference>
<proteinExistence type="predicted"/>
<dbReference type="SUPFAM" id="SSF53822">
    <property type="entry name" value="Periplasmic binding protein-like I"/>
    <property type="match status" value="1"/>
</dbReference>
<keyword evidence="1" id="KW-0805">Transcription regulation</keyword>
<protein>
    <submittedName>
        <fullName evidence="6">LacI family transcriptional regulator</fullName>
    </submittedName>
</protein>
<keyword evidence="3" id="KW-0804">Transcription</keyword>
<dbReference type="KEGG" id="prv:G7070_08890"/>
<name>A0A6G7YAZ2_9ACTN</name>
<dbReference type="InterPro" id="IPR046335">
    <property type="entry name" value="LacI/GalR-like_sensor"/>
</dbReference>
<dbReference type="RefSeq" id="WP_166235125.1">
    <property type="nucleotide sequence ID" value="NZ_CP049865.1"/>
</dbReference>
<evidence type="ECO:0000313" key="7">
    <source>
        <dbReference type="Proteomes" id="UP000501058"/>
    </source>
</evidence>
<evidence type="ECO:0000259" key="5">
    <source>
        <dbReference type="Pfam" id="PF13377"/>
    </source>
</evidence>
<dbReference type="Pfam" id="PF13377">
    <property type="entry name" value="Peripla_BP_3"/>
    <property type="match status" value="1"/>
</dbReference>
<evidence type="ECO:0000313" key="6">
    <source>
        <dbReference type="EMBL" id="QIK73889.1"/>
    </source>
</evidence>
<dbReference type="AlphaFoldDB" id="A0A6G7YAZ2"/>
<evidence type="ECO:0000256" key="4">
    <source>
        <dbReference type="SAM" id="MobiDB-lite"/>
    </source>
</evidence>
<dbReference type="EMBL" id="CP049865">
    <property type="protein sequence ID" value="QIK73889.1"/>
    <property type="molecule type" value="Genomic_DNA"/>
</dbReference>
<feature type="domain" description="Transcriptional regulator LacI/GalR-like sensor" evidence="5">
    <location>
        <begin position="6"/>
        <end position="131"/>
    </location>
</feature>
<keyword evidence="2" id="KW-0238">DNA-binding</keyword>
<evidence type="ECO:0000256" key="2">
    <source>
        <dbReference type="ARBA" id="ARBA00023125"/>
    </source>
</evidence>
<dbReference type="Proteomes" id="UP000501058">
    <property type="component" value="Chromosome"/>
</dbReference>
<dbReference type="CDD" id="cd06267">
    <property type="entry name" value="PBP1_LacI_sugar_binding-like"/>
    <property type="match status" value="1"/>
</dbReference>
<dbReference type="InterPro" id="IPR028082">
    <property type="entry name" value="Peripla_BP_I"/>
</dbReference>
<evidence type="ECO:0000256" key="1">
    <source>
        <dbReference type="ARBA" id="ARBA00023015"/>
    </source>
</evidence>
<keyword evidence="7" id="KW-1185">Reference proteome</keyword>
<reference evidence="6 7" key="1">
    <citation type="submission" date="2020-03" db="EMBL/GenBank/DDBJ databases">
        <title>Propioniciclava sp. nov., isolated from Hydrophilus acuminatus.</title>
        <authorList>
            <person name="Hyun D.-W."/>
            <person name="Bae J.-W."/>
        </authorList>
    </citation>
    <scope>NUCLEOTIDE SEQUENCE [LARGE SCALE GENOMIC DNA]</scope>
    <source>
        <strain evidence="6 7">HDW11</strain>
    </source>
</reference>
<organism evidence="6 7">
    <name type="scientific">Propioniciclava coleopterorum</name>
    <dbReference type="NCBI Taxonomy" id="2714937"/>
    <lineage>
        <taxon>Bacteria</taxon>
        <taxon>Bacillati</taxon>
        <taxon>Actinomycetota</taxon>
        <taxon>Actinomycetes</taxon>
        <taxon>Propionibacteriales</taxon>
        <taxon>Propionibacteriaceae</taxon>
        <taxon>Propioniciclava</taxon>
    </lineage>
</organism>
<evidence type="ECO:0000256" key="3">
    <source>
        <dbReference type="ARBA" id="ARBA00023163"/>
    </source>
</evidence>
<feature type="region of interest" description="Disordered" evidence="4">
    <location>
        <begin position="1"/>
        <end position="22"/>
    </location>
</feature>
<dbReference type="Gene3D" id="3.40.50.2300">
    <property type="match status" value="2"/>
</dbReference>